<evidence type="ECO:0000256" key="1">
    <source>
        <dbReference type="SAM" id="MobiDB-lite"/>
    </source>
</evidence>
<evidence type="ECO:0008006" key="4">
    <source>
        <dbReference type="Google" id="ProtNLM"/>
    </source>
</evidence>
<sequence length="544" mass="63802">MLDINQQKLYKVLKCPNNCQPNTLRGNNIIDNGKYICQSCGLTLKNDQLETEKMYKKSTQNYQEMTEKEVRVKKILQNVRNFGQTYDQLNRNEIMEIEKDIEMYVQHYNCQNMKALIGAAYYRFCEIYKSQNIVFGGSNSVLTNKKQFLEKFSIKYNNFKKYYQRLKNLNLARDSNKKNNSQQQQSLSRKTDDLFLQTQNTNFGQNHQDDFLEIVDEDEDQDFNSDSFQFPRFGLQKKLNQNKNQNQNQNLNINQNQSQNSDQDQTFQSQQNQFQSLKQENGNDFNSDFSGKYLNSQNGVQNGDSLIKSNKEKVQNNFVKNVEFLYQKMYQNYLKEKYFYFFDNFSNPFMNMNQNNLMRNQNQNQNLSNNNIKNTSLNFNSKASNLEQKFRQSFLDIMKSLFLNEGIIILRQGKFTQNIIISLGYVVFSALNIQLPKKTYAKITSISYSTLVRETKDIESCLIQELEEIYVSQNDSNQNLNLSLNQNLPFQHIQLNNGNLINLQKLEDQTSSDSDFTSNITSKIEDNYQQSAFQNSSSQSETLG</sequence>
<dbReference type="Proteomes" id="UP000054937">
    <property type="component" value="Unassembled WGS sequence"/>
</dbReference>
<name>A0A0V0QTP1_PSEPJ</name>
<dbReference type="EMBL" id="LDAU01000105">
    <property type="protein sequence ID" value="KRX05763.1"/>
    <property type="molecule type" value="Genomic_DNA"/>
</dbReference>
<protein>
    <recommendedName>
        <fullName evidence="4">TFIIB-type domain-containing protein</fullName>
    </recommendedName>
</protein>
<evidence type="ECO:0000313" key="3">
    <source>
        <dbReference type="Proteomes" id="UP000054937"/>
    </source>
</evidence>
<proteinExistence type="predicted"/>
<keyword evidence="3" id="KW-1185">Reference proteome</keyword>
<gene>
    <name evidence="2" type="ORF">PPERSA_09903</name>
</gene>
<feature type="region of interest" description="Disordered" evidence="1">
    <location>
        <begin position="253"/>
        <end position="273"/>
    </location>
</feature>
<feature type="region of interest" description="Disordered" evidence="1">
    <location>
        <begin position="170"/>
        <end position="190"/>
    </location>
</feature>
<organism evidence="2 3">
    <name type="scientific">Pseudocohnilembus persalinus</name>
    <name type="common">Ciliate</name>
    <dbReference type="NCBI Taxonomy" id="266149"/>
    <lineage>
        <taxon>Eukaryota</taxon>
        <taxon>Sar</taxon>
        <taxon>Alveolata</taxon>
        <taxon>Ciliophora</taxon>
        <taxon>Intramacronucleata</taxon>
        <taxon>Oligohymenophorea</taxon>
        <taxon>Scuticociliatia</taxon>
        <taxon>Philasterida</taxon>
        <taxon>Pseudocohnilembidae</taxon>
        <taxon>Pseudocohnilembus</taxon>
    </lineage>
</organism>
<accession>A0A0V0QTP1</accession>
<evidence type="ECO:0000313" key="2">
    <source>
        <dbReference type="EMBL" id="KRX05763.1"/>
    </source>
</evidence>
<dbReference type="AlphaFoldDB" id="A0A0V0QTP1"/>
<comment type="caution">
    <text evidence="2">The sequence shown here is derived from an EMBL/GenBank/DDBJ whole genome shotgun (WGS) entry which is preliminary data.</text>
</comment>
<reference evidence="2 3" key="1">
    <citation type="journal article" date="2015" name="Sci. Rep.">
        <title>Genome of the facultative scuticociliatosis pathogen Pseudocohnilembus persalinus provides insight into its virulence through horizontal gene transfer.</title>
        <authorList>
            <person name="Xiong J."/>
            <person name="Wang G."/>
            <person name="Cheng J."/>
            <person name="Tian M."/>
            <person name="Pan X."/>
            <person name="Warren A."/>
            <person name="Jiang C."/>
            <person name="Yuan D."/>
            <person name="Miao W."/>
        </authorList>
    </citation>
    <scope>NUCLEOTIDE SEQUENCE [LARGE SCALE GENOMIC DNA]</scope>
    <source>
        <strain evidence="2">36N120E</strain>
    </source>
</reference>
<dbReference type="InParanoid" id="A0A0V0QTP1"/>